<keyword evidence="1" id="KW-1133">Transmembrane helix</keyword>
<evidence type="ECO:0000313" key="2">
    <source>
        <dbReference type="EMBL" id="GIF56443.1"/>
    </source>
</evidence>
<evidence type="ECO:0000313" key="3">
    <source>
        <dbReference type="Proteomes" id="UP000624325"/>
    </source>
</evidence>
<reference evidence="2 3" key="1">
    <citation type="submission" date="2021-01" db="EMBL/GenBank/DDBJ databases">
        <title>Whole genome shotgun sequence of Asanoa iriomotensis NBRC 100142.</title>
        <authorList>
            <person name="Komaki H."/>
            <person name="Tamura T."/>
        </authorList>
    </citation>
    <scope>NUCLEOTIDE SEQUENCE [LARGE SCALE GENOMIC DNA]</scope>
    <source>
        <strain evidence="2 3">NBRC 100142</strain>
    </source>
</reference>
<gene>
    <name evidence="2" type="ORF">Air01nite_25380</name>
</gene>
<sequence length="78" mass="8651">MSPSSVGRLLRQCVRGLGSWIMSGLTLAGSIYYALPPQDTSPPYHPELLPSESPASPEELRMWALLYHGTEDPTRRQP</sequence>
<evidence type="ECO:0000256" key="1">
    <source>
        <dbReference type="SAM" id="Phobius"/>
    </source>
</evidence>
<proteinExistence type="predicted"/>
<dbReference type="RefSeq" id="WP_203702222.1">
    <property type="nucleotide sequence ID" value="NZ_BAAALU010000006.1"/>
</dbReference>
<keyword evidence="1" id="KW-0812">Transmembrane</keyword>
<keyword evidence="3" id="KW-1185">Reference proteome</keyword>
<feature type="transmembrane region" description="Helical" evidence="1">
    <location>
        <begin position="12"/>
        <end position="35"/>
    </location>
</feature>
<name>A0ABQ4C0Y5_9ACTN</name>
<protein>
    <submittedName>
        <fullName evidence="2">Uncharacterized protein</fullName>
    </submittedName>
</protein>
<accession>A0ABQ4C0Y5</accession>
<keyword evidence="1" id="KW-0472">Membrane</keyword>
<comment type="caution">
    <text evidence="2">The sequence shown here is derived from an EMBL/GenBank/DDBJ whole genome shotgun (WGS) entry which is preliminary data.</text>
</comment>
<dbReference type="EMBL" id="BONC01000014">
    <property type="protein sequence ID" value="GIF56443.1"/>
    <property type="molecule type" value="Genomic_DNA"/>
</dbReference>
<dbReference type="Proteomes" id="UP000624325">
    <property type="component" value="Unassembled WGS sequence"/>
</dbReference>
<organism evidence="2 3">
    <name type="scientific">Asanoa iriomotensis</name>
    <dbReference type="NCBI Taxonomy" id="234613"/>
    <lineage>
        <taxon>Bacteria</taxon>
        <taxon>Bacillati</taxon>
        <taxon>Actinomycetota</taxon>
        <taxon>Actinomycetes</taxon>
        <taxon>Micromonosporales</taxon>
        <taxon>Micromonosporaceae</taxon>
        <taxon>Asanoa</taxon>
    </lineage>
</organism>